<dbReference type="Proteomes" id="UP001064048">
    <property type="component" value="Chromosome 29"/>
</dbReference>
<evidence type="ECO:0000313" key="2">
    <source>
        <dbReference type="Proteomes" id="UP001064048"/>
    </source>
</evidence>
<evidence type="ECO:0000313" key="1">
    <source>
        <dbReference type="EMBL" id="KAI8433558.1"/>
    </source>
</evidence>
<comment type="caution">
    <text evidence="1">The sequence shown here is derived from an EMBL/GenBank/DDBJ whole genome shotgun (WGS) entry which is preliminary data.</text>
</comment>
<reference evidence="1 2" key="1">
    <citation type="journal article" date="2022" name="Genome Biol. Evol.">
        <title>The Spruce Budworm Genome: Reconstructing the Evolutionary History of Antifreeze Proteins.</title>
        <authorList>
            <person name="Beliveau C."/>
            <person name="Gagne P."/>
            <person name="Picq S."/>
            <person name="Vernygora O."/>
            <person name="Keeling C.I."/>
            <person name="Pinkney K."/>
            <person name="Doucet D."/>
            <person name="Wen F."/>
            <person name="Johnston J.S."/>
            <person name="Maaroufi H."/>
            <person name="Boyle B."/>
            <person name="Laroche J."/>
            <person name="Dewar K."/>
            <person name="Juretic N."/>
            <person name="Blackburn G."/>
            <person name="Nisole A."/>
            <person name="Brunet B."/>
            <person name="Brandao M."/>
            <person name="Lumley L."/>
            <person name="Duan J."/>
            <person name="Quan G."/>
            <person name="Lucarotti C.J."/>
            <person name="Roe A.D."/>
            <person name="Sperling F.A.H."/>
            <person name="Levesque R.C."/>
            <person name="Cusson M."/>
        </authorList>
    </citation>
    <scope>NUCLEOTIDE SEQUENCE [LARGE SCALE GENOMIC DNA]</scope>
    <source>
        <strain evidence="1">Glfc:IPQL:Cfum</strain>
    </source>
</reference>
<protein>
    <submittedName>
        <fullName evidence="1">Uncharacterized protein</fullName>
    </submittedName>
</protein>
<gene>
    <name evidence="1" type="ORF">MSG28_015584</name>
</gene>
<keyword evidence="2" id="KW-1185">Reference proteome</keyword>
<name>A0ACC0KAQ1_CHOFU</name>
<dbReference type="EMBL" id="CM046129">
    <property type="protein sequence ID" value="KAI8433558.1"/>
    <property type="molecule type" value="Genomic_DNA"/>
</dbReference>
<proteinExistence type="predicted"/>
<accession>A0ACC0KAQ1</accession>
<organism evidence="1 2">
    <name type="scientific">Choristoneura fumiferana</name>
    <name type="common">Spruce budworm moth</name>
    <name type="synonym">Archips fumiferana</name>
    <dbReference type="NCBI Taxonomy" id="7141"/>
    <lineage>
        <taxon>Eukaryota</taxon>
        <taxon>Metazoa</taxon>
        <taxon>Ecdysozoa</taxon>
        <taxon>Arthropoda</taxon>
        <taxon>Hexapoda</taxon>
        <taxon>Insecta</taxon>
        <taxon>Pterygota</taxon>
        <taxon>Neoptera</taxon>
        <taxon>Endopterygota</taxon>
        <taxon>Lepidoptera</taxon>
        <taxon>Glossata</taxon>
        <taxon>Ditrysia</taxon>
        <taxon>Tortricoidea</taxon>
        <taxon>Tortricidae</taxon>
        <taxon>Tortricinae</taxon>
        <taxon>Choristoneura</taxon>
    </lineage>
</organism>
<sequence length="380" mass="42741">MREMKGTSDNFVDTSQHADEGYSDNLNKFKNNEEDPLHSVGVGVSETKYYKLDQIVFAEPINVETSNNLEEPDHEDVGELIFMDNVVIKKRIGKRNKYMIDMEEGSLRCPMAHIRKVHCATAKYVCERCGAAFTARYLLERHAAVHRAGRVQCTVCGKRLSQRTSMSAHLRTHGAARQHECPACHRSFLRQASLRRHLSMRLLYLFISRKAISLAPIAFPAGAAMFASMRCSPTRQFNADVPRRRNLAVARRNTRTKRPHGRKMVKTKDADHIQSNLIIAAVRDRPCLFDSNHPNNGDRAEKARSWDEVYASVIPGYGALEMAEKFAAGMLIRWLFADAWGGACGGRAAASRRRPVSGSAADLPCVLFVRIHRPSAFETE</sequence>